<protein>
    <recommendedName>
        <fullName evidence="8">Carboxylic ester hydrolase</fullName>
        <ecNumber evidence="8">3.1.1.-</ecNumber>
    </recommendedName>
</protein>
<evidence type="ECO:0000256" key="1">
    <source>
        <dbReference type="ARBA" id="ARBA00006249"/>
    </source>
</evidence>
<keyword evidence="10" id="KW-1185">Reference proteome</keyword>
<reference evidence="9" key="1">
    <citation type="submission" date="2020-04" db="EMBL/GenBank/DDBJ databases">
        <title>Draft genome resource of the tomato pathogen Pseudocercospora fuligena.</title>
        <authorList>
            <person name="Zaccaron A."/>
        </authorList>
    </citation>
    <scope>NUCLEOTIDE SEQUENCE</scope>
    <source>
        <strain evidence="9">PF001</strain>
    </source>
</reference>
<evidence type="ECO:0000256" key="6">
    <source>
        <dbReference type="ARBA" id="ARBA00022837"/>
    </source>
</evidence>
<keyword evidence="7" id="KW-1015">Disulfide bond</keyword>
<keyword evidence="4 8" id="KW-0732">Signal</keyword>
<comment type="similarity">
    <text evidence="1 8">Belongs to the tannase family.</text>
</comment>
<name>A0A8H6RHW2_9PEZI</name>
<evidence type="ECO:0000256" key="2">
    <source>
        <dbReference type="ARBA" id="ARBA00022487"/>
    </source>
</evidence>
<evidence type="ECO:0000256" key="3">
    <source>
        <dbReference type="ARBA" id="ARBA00022723"/>
    </source>
</evidence>
<evidence type="ECO:0000256" key="8">
    <source>
        <dbReference type="RuleBase" id="RU361238"/>
    </source>
</evidence>
<evidence type="ECO:0000313" key="10">
    <source>
        <dbReference type="Proteomes" id="UP000660729"/>
    </source>
</evidence>
<evidence type="ECO:0000256" key="5">
    <source>
        <dbReference type="ARBA" id="ARBA00022801"/>
    </source>
</evidence>
<dbReference type="GO" id="GO:0046872">
    <property type="term" value="F:metal ion binding"/>
    <property type="evidence" value="ECO:0007669"/>
    <property type="project" value="UniProtKB-KW"/>
</dbReference>
<accession>A0A8H6RHW2</accession>
<dbReference type="InterPro" id="IPR029058">
    <property type="entry name" value="AB_hydrolase_fold"/>
</dbReference>
<sequence length="545" mass="59898">MGKMHLNLLLLAASVANAFDCSSQAIQEFLPSNATIKSAIWVPENGTFNVSPANIAYPVSPTGLRALCAIEVCVTSSPTSSFNFGLFLPNDWNKRFLAVGNGRFAGGINWLDMGAGVGYGFATMSTDTGHNSTASDLTWSLNAPESKIDWGYRAMHESIVTSKKIVLAYYGSASTYNYYSGCSTGGRQGLRDIQLYPDDFDGVLAGAPAWWTSHLQTWTLKVALYNLPRTASHHIPESLFRTIEAEVLKQCDPQDGVIDNIVSNPYGCDFYPEALLCTNNATNTSACLTIPQLDTLYHLQNDYIETNQTFVFPHLSLSSESQWSVLLGDESPNHLGSQYIQYFLLNDPSWNIYDFNFSIVELADKIQPGNASATAFGAYDEYKAKGGKILHYHGHADGYIPTGSSEVFYKSVLKATGKEGLGEWYRYFEVPGMQHCGGTPAEVEAPWYFAGGNQAGDISTSLHSVPGFSDPEHDALLALMRWTENGTAPEQIVATKWKNDTLQDSVLRQRPLCPYPQQAKYDGQGDVNKAESWKCELPWGGLTMQ</sequence>
<gene>
    <name evidence="9" type="ORF">HII31_07411</name>
</gene>
<keyword evidence="2" id="KW-0719">Serine esterase</keyword>
<dbReference type="OrthoDB" id="3039123at2759"/>
<dbReference type="PANTHER" id="PTHR33938:SF2">
    <property type="entry name" value="CARBOXYLIC ESTER HYDROLASE"/>
    <property type="match status" value="1"/>
</dbReference>
<dbReference type="SUPFAM" id="SSF53474">
    <property type="entry name" value="alpha/beta-Hydrolases"/>
    <property type="match status" value="1"/>
</dbReference>
<dbReference type="PANTHER" id="PTHR33938">
    <property type="entry name" value="FERULOYL ESTERASE B-RELATED"/>
    <property type="match status" value="1"/>
</dbReference>
<evidence type="ECO:0000256" key="4">
    <source>
        <dbReference type="ARBA" id="ARBA00022729"/>
    </source>
</evidence>
<organism evidence="9 10">
    <name type="scientific">Pseudocercospora fuligena</name>
    <dbReference type="NCBI Taxonomy" id="685502"/>
    <lineage>
        <taxon>Eukaryota</taxon>
        <taxon>Fungi</taxon>
        <taxon>Dikarya</taxon>
        <taxon>Ascomycota</taxon>
        <taxon>Pezizomycotina</taxon>
        <taxon>Dothideomycetes</taxon>
        <taxon>Dothideomycetidae</taxon>
        <taxon>Mycosphaerellales</taxon>
        <taxon>Mycosphaerellaceae</taxon>
        <taxon>Pseudocercospora</taxon>
    </lineage>
</organism>
<evidence type="ECO:0000256" key="7">
    <source>
        <dbReference type="ARBA" id="ARBA00023157"/>
    </source>
</evidence>
<keyword evidence="5 8" id="KW-0378">Hydrolase</keyword>
<proteinExistence type="inferred from homology"/>
<dbReference type="GO" id="GO:0030600">
    <property type="term" value="F:feruloyl esterase activity"/>
    <property type="evidence" value="ECO:0007669"/>
    <property type="project" value="UniProtKB-ARBA"/>
</dbReference>
<feature type="chain" id="PRO_5034658139" description="Carboxylic ester hydrolase" evidence="8">
    <location>
        <begin position="19"/>
        <end position="545"/>
    </location>
</feature>
<feature type="signal peptide" evidence="8">
    <location>
        <begin position="1"/>
        <end position="18"/>
    </location>
</feature>
<dbReference type="InterPro" id="IPR011118">
    <property type="entry name" value="Tannase/feruloyl_esterase"/>
</dbReference>
<dbReference type="Proteomes" id="UP000660729">
    <property type="component" value="Unassembled WGS sequence"/>
</dbReference>
<dbReference type="AlphaFoldDB" id="A0A8H6RHW2"/>
<keyword evidence="6" id="KW-0106">Calcium</keyword>
<comment type="caution">
    <text evidence="9">The sequence shown here is derived from an EMBL/GenBank/DDBJ whole genome shotgun (WGS) entry which is preliminary data.</text>
</comment>
<dbReference type="EC" id="3.1.1.-" evidence="8"/>
<keyword evidence="3" id="KW-0479">Metal-binding</keyword>
<dbReference type="Pfam" id="PF07519">
    <property type="entry name" value="Tannase"/>
    <property type="match status" value="2"/>
</dbReference>
<dbReference type="EMBL" id="JABCIY010000158">
    <property type="protein sequence ID" value="KAF7191388.1"/>
    <property type="molecule type" value="Genomic_DNA"/>
</dbReference>
<evidence type="ECO:0000313" key="9">
    <source>
        <dbReference type="EMBL" id="KAF7191388.1"/>
    </source>
</evidence>